<evidence type="ECO:0000256" key="4">
    <source>
        <dbReference type="ARBA" id="ARBA00022475"/>
    </source>
</evidence>
<dbReference type="PANTHER" id="PTHR43029:SF10">
    <property type="entry name" value="AMMONIUM TRANSPORTER MEP2"/>
    <property type="match status" value="1"/>
</dbReference>
<comment type="similarity">
    <text evidence="2 10">Belongs to the ammonia transporter channel (TC 1.A.11.2) family.</text>
</comment>
<accession>H6SNV5</accession>
<dbReference type="FunFam" id="1.10.3430.10:FF:000007">
    <property type="entry name" value="Ammonium transporter"/>
    <property type="match status" value="1"/>
</dbReference>
<dbReference type="STRING" id="1150469.RSPPHO_00401"/>
<evidence type="ECO:0000256" key="9">
    <source>
        <dbReference type="ARBA" id="ARBA00050025"/>
    </source>
</evidence>
<keyword evidence="3 10" id="KW-0813">Transport</keyword>
<evidence type="ECO:0000259" key="12">
    <source>
        <dbReference type="Pfam" id="PF00909"/>
    </source>
</evidence>
<dbReference type="NCBIfam" id="TIGR00836">
    <property type="entry name" value="amt"/>
    <property type="match status" value="1"/>
</dbReference>
<feature type="transmembrane region" description="Helical" evidence="10">
    <location>
        <begin position="45"/>
        <end position="66"/>
    </location>
</feature>
<feature type="transmembrane region" description="Helical" evidence="10">
    <location>
        <begin position="319"/>
        <end position="337"/>
    </location>
</feature>
<keyword evidence="5 10" id="KW-0812">Transmembrane</keyword>
<evidence type="ECO:0000256" key="7">
    <source>
        <dbReference type="ARBA" id="ARBA00023136"/>
    </source>
</evidence>
<evidence type="ECO:0000256" key="2">
    <source>
        <dbReference type="ARBA" id="ARBA00005887"/>
    </source>
</evidence>
<keyword evidence="6 10" id="KW-1133">Transmembrane helix</keyword>
<feature type="signal peptide" evidence="11">
    <location>
        <begin position="1"/>
        <end position="29"/>
    </location>
</feature>
<evidence type="ECO:0000313" key="14">
    <source>
        <dbReference type="Proteomes" id="UP000033220"/>
    </source>
</evidence>
<dbReference type="GO" id="GO:0005886">
    <property type="term" value="C:plasma membrane"/>
    <property type="evidence" value="ECO:0007669"/>
    <property type="project" value="UniProtKB-SubCell"/>
</dbReference>
<keyword evidence="14" id="KW-1185">Reference proteome</keyword>
<feature type="transmembrane region" description="Helical" evidence="10">
    <location>
        <begin position="159"/>
        <end position="177"/>
    </location>
</feature>
<feature type="transmembrane region" description="Helical" evidence="10">
    <location>
        <begin position="197"/>
        <end position="217"/>
    </location>
</feature>
<evidence type="ECO:0000256" key="1">
    <source>
        <dbReference type="ARBA" id="ARBA00004651"/>
    </source>
</evidence>
<evidence type="ECO:0000256" key="5">
    <source>
        <dbReference type="ARBA" id="ARBA00022692"/>
    </source>
</evidence>
<keyword evidence="8 10" id="KW-0924">Ammonia transport</keyword>
<keyword evidence="11" id="KW-0732">Signal</keyword>
<dbReference type="Pfam" id="PF00909">
    <property type="entry name" value="Ammonium_transp"/>
    <property type="match status" value="1"/>
</dbReference>
<dbReference type="AlphaFoldDB" id="H6SNV5"/>
<reference evidence="13 14" key="1">
    <citation type="submission" date="2012-02" db="EMBL/GenBank/DDBJ databases">
        <title>Shotgun genome sequence of Phaeospirillum photometricum DSM 122.</title>
        <authorList>
            <person name="Duquesne K."/>
            <person name="Sturgis J."/>
        </authorList>
    </citation>
    <scope>NUCLEOTIDE SEQUENCE [LARGE SCALE GENOMIC DNA]</scope>
    <source>
        <strain evidence="14">DSM122</strain>
    </source>
</reference>
<dbReference type="InterPro" id="IPR018047">
    <property type="entry name" value="Ammonium_transpt_CS"/>
</dbReference>
<gene>
    <name evidence="13" type="primary">amtB1</name>
    <name evidence="13" type="ORF">RSPPHO_00401</name>
</gene>
<dbReference type="EMBL" id="HE663493">
    <property type="protein sequence ID" value="CCG07027.1"/>
    <property type="molecule type" value="Genomic_DNA"/>
</dbReference>
<dbReference type="Proteomes" id="UP000033220">
    <property type="component" value="Chromosome DSM 122"/>
</dbReference>
<dbReference type="PANTHER" id="PTHR43029">
    <property type="entry name" value="AMMONIUM TRANSPORTER MEP2"/>
    <property type="match status" value="1"/>
</dbReference>
<proteinExistence type="inferred from homology"/>
<feature type="transmembrane region" description="Helical" evidence="10">
    <location>
        <begin position="132"/>
        <end position="152"/>
    </location>
</feature>
<evidence type="ECO:0000256" key="6">
    <source>
        <dbReference type="ARBA" id="ARBA00022989"/>
    </source>
</evidence>
<feature type="transmembrane region" description="Helical" evidence="10">
    <location>
        <begin position="349"/>
        <end position="372"/>
    </location>
</feature>
<feature type="transmembrane region" description="Helical" evidence="10">
    <location>
        <begin position="392"/>
        <end position="413"/>
    </location>
</feature>
<keyword evidence="7 10" id="KW-0472">Membrane</keyword>
<sequence>MMPMQFVSRKIGGALAVSLPFLAASAAWAQDAAPEAPPLSAGDTAWMLTSSVLVLMMLVPGLALFYAGMVRKKNVLSVLMQSMFGAGLLSVIWVVVGYSLAFAEGNPFFGDLSKAFLSGITPSTLFGTIPEFVFAMFQMTFAIITGVIILGGPADRMKFSAAMLFIGLWVVLVYAPMAHMVWGPGGFLAGAGVLDYAGGTVVHINSGIAGLVAALMIGKRTGYGTENLAPHNLSLTMIGASLLWVGWFGFNAGSALSAGASAGVAMINTQVATAAAVVAWSVAEWILRGKPSLLGAASGAVAGLVVITPACGFVTPSGALLMGLIVGPACFFAVSSLKSALGYDDALDVWGVHGVGGIIGAILTGVFAVAAIGGEGKSGLIDGNPGQIITQIEGVLVTLVWSGLVSAILLFVIDKTIGLRVSKEVEIEGLDYALHGERIHD</sequence>
<dbReference type="eggNOG" id="COG0004">
    <property type="taxonomic scope" value="Bacteria"/>
</dbReference>
<dbReference type="PATRIC" id="fig|1150469.3.peg.463"/>
<evidence type="ECO:0000313" key="13">
    <source>
        <dbReference type="EMBL" id="CCG07027.1"/>
    </source>
</evidence>
<evidence type="ECO:0000256" key="10">
    <source>
        <dbReference type="RuleBase" id="RU362002"/>
    </source>
</evidence>
<comment type="subcellular location">
    <subcellularLocation>
        <location evidence="1 10">Cell membrane</location>
        <topology evidence="1 10">Multi-pass membrane protein</topology>
    </subcellularLocation>
</comment>
<keyword evidence="4" id="KW-1003">Cell membrane</keyword>
<feature type="transmembrane region" description="Helical" evidence="10">
    <location>
        <begin position="78"/>
        <end position="101"/>
    </location>
</feature>
<dbReference type="PROSITE" id="PS01219">
    <property type="entry name" value="AMMONIUM_TRANSP"/>
    <property type="match status" value="1"/>
</dbReference>
<name>H6SNV5_PARPM</name>
<dbReference type="KEGG" id="rpm:RSPPHO_00401"/>
<dbReference type="HOGENOM" id="CLU_000445_33_0_5"/>
<feature type="chain" id="PRO_5003607185" description="Ammonium transporter" evidence="11">
    <location>
        <begin position="30"/>
        <end position="441"/>
    </location>
</feature>
<dbReference type="Gene3D" id="1.10.3430.10">
    <property type="entry name" value="Ammonium transporter AmtB like domains"/>
    <property type="match status" value="1"/>
</dbReference>
<dbReference type="RefSeq" id="WP_014413667.1">
    <property type="nucleotide sequence ID" value="NC_017059.1"/>
</dbReference>
<organism evidence="13 14">
    <name type="scientific">Pararhodospirillum photometricum DSM 122</name>
    <dbReference type="NCBI Taxonomy" id="1150469"/>
    <lineage>
        <taxon>Bacteria</taxon>
        <taxon>Pseudomonadati</taxon>
        <taxon>Pseudomonadota</taxon>
        <taxon>Alphaproteobacteria</taxon>
        <taxon>Rhodospirillales</taxon>
        <taxon>Rhodospirillaceae</taxon>
        <taxon>Pararhodospirillum</taxon>
    </lineage>
</organism>
<feature type="transmembrane region" description="Helical" evidence="10">
    <location>
        <begin position="229"/>
        <end position="250"/>
    </location>
</feature>
<dbReference type="SUPFAM" id="SSF111352">
    <property type="entry name" value="Ammonium transporter"/>
    <property type="match status" value="1"/>
</dbReference>
<dbReference type="InterPro" id="IPR029020">
    <property type="entry name" value="Ammonium/urea_transptr"/>
</dbReference>
<feature type="transmembrane region" description="Helical" evidence="10">
    <location>
        <begin position="292"/>
        <end position="313"/>
    </location>
</feature>
<protein>
    <recommendedName>
        <fullName evidence="9 10">Ammonium transporter</fullName>
    </recommendedName>
</protein>
<evidence type="ECO:0000256" key="11">
    <source>
        <dbReference type="SAM" id="SignalP"/>
    </source>
</evidence>
<dbReference type="InterPro" id="IPR001905">
    <property type="entry name" value="Ammonium_transpt"/>
</dbReference>
<dbReference type="InterPro" id="IPR024041">
    <property type="entry name" value="NH4_transpt_AmtB-like_dom"/>
</dbReference>
<dbReference type="GO" id="GO:0008519">
    <property type="term" value="F:ammonium channel activity"/>
    <property type="evidence" value="ECO:0007669"/>
    <property type="project" value="InterPro"/>
</dbReference>
<feature type="transmembrane region" description="Helical" evidence="10">
    <location>
        <begin position="256"/>
        <end position="280"/>
    </location>
</feature>
<feature type="domain" description="Ammonium transporter AmtB-like" evidence="12">
    <location>
        <begin position="45"/>
        <end position="437"/>
    </location>
</feature>
<evidence type="ECO:0000256" key="3">
    <source>
        <dbReference type="ARBA" id="ARBA00022448"/>
    </source>
</evidence>
<evidence type="ECO:0000256" key="8">
    <source>
        <dbReference type="ARBA" id="ARBA00023177"/>
    </source>
</evidence>